<evidence type="ECO:0000313" key="3">
    <source>
        <dbReference type="Proteomes" id="UP001626628"/>
    </source>
</evidence>
<dbReference type="EMBL" id="CP147982">
    <property type="protein sequence ID" value="WXK78577.1"/>
    <property type="molecule type" value="Genomic_DNA"/>
</dbReference>
<proteinExistence type="predicted"/>
<feature type="region of interest" description="Disordered" evidence="1">
    <location>
        <begin position="1"/>
        <end position="20"/>
    </location>
</feature>
<evidence type="ECO:0000256" key="1">
    <source>
        <dbReference type="SAM" id="MobiDB-lite"/>
    </source>
</evidence>
<sequence>MSRPAGSTLGADFGGAGRLVPAEPDPPGSRYVVDHYESVAATILDAHGAGVDRFVPACHTAGLLLAELHRLAPDGFPDALPPGVDRLRNFLTTGGATPQTLRAAALILTVLGHDRWGMLSTWCERLVHDERRVVSHGAPGLACLVVGPADEGVQFLIGDDLGAAPWYWDIGWLLGELTELRHVLGTPATDPAWTCLESTLLAGYGRDQLAVRRTAVLRIVLHLHDYAAYADWDEAEIGRYKALLTELIDRVREEE</sequence>
<dbReference type="RefSeq" id="WP_407287375.1">
    <property type="nucleotide sequence ID" value="NZ_CP147982.1"/>
</dbReference>
<protein>
    <submittedName>
        <fullName evidence="2">Uncharacterized protein</fullName>
    </submittedName>
</protein>
<evidence type="ECO:0000313" key="2">
    <source>
        <dbReference type="EMBL" id="WXK78577.1"/>
    </source>
</evidence>
<organism evidence="2 3">
    <name type="scientific">Streptomyces sirii</name>
    <dbReference type="NCBI Taxonomy" id="3127701"/>
    <lineage>
        <taxon>Bacteria</taxon>
        <taxon>Bacillati</taxon>
        <taxon>Actinomycetota</taxon>
        <taxon>Actinomycetes</taxon>
        <taxon>Kitasatosporales</taxon>
        <taxon>Streptomycetaceae</taxon>
        <taxon>Streptomyces</taxon>
    </lineage>
</organism>
<reference evidence="2 3" key="1">
    <citation type="submission" date="2024-03" db="EMBL/GenBank/DDBJ databases">
        <title>The complete genome of Streptomyces sirii sp.nov.</title>
        <authorList>
            <person name="Zakalyukina Y.V."/>
            <person name="Belik A.R."/>
            <person name="Biryukov M.V."/>
            <person name="Baturina O.A."/>
            <person name="Kabilov M.R."/>
        </authorList>
    </citation>
    <scope>NUCLEOTIDE SEQUENCE [LARGE SCALE GENOMIC DNA]</scope>
    <source>
        <strain evidence="2 3">BP-8</strain>
    </source>
</reference>
<accession>A0ABZ2QUM7</accession>
<keyword evidence="3" id="KW-1185">Reference proteome</keyword>
<gene>
    <name evidence="2" type="ORF">WAB15_22710</name>
</gene>
<dbReference type="Proteomes" id="UP001626628">
    <property type="component" value="Chromosome"/>
</dbReference>
<name>A0ABZ2QUM7_9ACTN</name>